<evidence type="ECO:0000313" key="2">
    <source>
        <dbReference type="EMBL" id="TYH50090.1"/>
    </source>
</evidence>
<dbReference type="Gene3D" id="3.40.50.1820">
    <property type="entry name" value="alpha/beta hydrolase"/>
    <property type="match status" value="1"/>
</dbReference>
<accession>A0A5D2J5U7</accession>
<protein>
    <recommendedName>
        <fullName evidence="1">Serine aminopeptidase S33 domain-containing protein</fullName>
    </recommendedName>
</protein>
<dbReference type="InterPro" id="IPR022742">
    <property type="entry name" value="Hydrolase_4"/>
</dbReference>
<dbReference type="EMBL" id="CM017632">
    <property type="protein sequence ID" value="TYH50090.1"/>
    <property type="molecule type" value="Genomic_DNA"/>
</dbReference>
<reference evidence="2 3" key="1">
    <citation type="submission" date="2019-07" db="EMBL/GenBank/DDBJ databases">
        <title>WGS assembly of Gossypium tomentosum.</title>
        <authorList>
            <person name="Chen Z.J."/>
            <person name="Sreedasyam A."/>
            <person name="Ando A."/>
            <person name="Song Q."/>
            <person name="De L."/>
            <person name="Hulse-Kemp A."/>
            <person name="Ding M."/>
            <person name="Ye W."/>
            <person name="Kirkbride R."/>
            <person name="Jenkins J."/>
            <person name="Plott C."/>
            <person name="Lovell J."/>
            <person name="Lin Y.-M."/>
            <person name="Vaughn R."/>
            <person name="Liu B."/>
            <person name="Li W."/>
            <person name="Simpson S."/>
            <person name="Scheffler B."/>
            <person name="Saski C."/>
            <person name="Grover C."/>
            <person name="Hu G."/>
            <person name="Conover J."/>
            <person name="Carlson J."/>
            <person name="Shu S."/>
            <person name="Boston L."/>
            <person name="Williams M."/>
            <person name="Peterson D."/>
            <person name="Mcgee K."/>
            <person name="Jones D."/>
            <person name="Wendel J."/>
            <person name="Stelly D."/>
            <person name="Grimwood J."/>
            <person name="Schmutz J."/>
        </authorList>
    </citation>
    <scope>NUCLEOTIDE SEQUENCE [LARGE SCALE GENOMIC DNA]</scope>
    <source>
        <strain evidence="2">7179.01</strain>
    </source>
</reference>
<name>A0A5D2J5U7_GOSTO</name>
<dbReference type="AlphaFoldDB" id="A0A5D2J5U7"/>
<dbReference type="InterPro" id="IPR029058">
    <property type="entry name" value="AB_hydrolase_fold"/>
</dbReference>
<dbReference type="Proteomes" id="UP000322667">
    <property type="component" value="Chromosome D10"/>
</dbReference>
<dbReference type="Pfam" id="PF12146">
    <property type="entry name" value="Hydrolase_4"/>
    <property type="match status" value="1"/>
</dbReference>
<dbReference type="SUPFAM" id="SSF53474">
    <property type="entry name" value="alpha/beta-Hydrolases"/>
    <property type="match status" value="1"/>
</dbReference>
<evidence type="ECO:0000259" key="1">
    <source>
        <dbReference type="Pfam" id="PF12146"/>
    </source>
</evidence>
<keyword evidence="3" id="KW-1185">Reference proteome</keyword>
<feature type="domain" description="Serine aminopeptidase S33" evidence="1">
    <location>
        <begin position="30"/>
        <end position="80"/>
    </location>
</feature>
<gene>
    <name evidence="2" type="ORF">ES332_D10G180700v1</name>
</gene>
<proteinExistence type="predicted"/>
<sequence length="95" mass="10384">MLRGSERHQRKRHAPISVSRFYGFLFLIPLKLSHPKYICFLFGHSIGGAVVLKAASHPCIEGMLEGVVLTSPALRVKPAHTIVGIAPRIVTALDS</sequence>
<organism evidence="2 3">
    <name type="scientific">Gossypium tomentosum</name>
    <name type="common">Hawaiian cotton</name>
    <name type="synonym">Gossypium sandvicense</name>
    <dbReference type="NCBI Taxonomy" id="34277"/>
    <lineage>
        <taxon>Eukaryota</taxon>
        <taxon>Viridiplantae</taxon>
        <taxon>Streptophyta</taxon>
        <taxon>Embryophyta</taxon>
        <taxon>Tracheophyta</taxon>
        <taxon>Spermatophyta</taxon>
        <taxon>Magnoliopsida</taxon>
        <taxon>eudicotyledons</taxon>
        <taxon>Gunneridae</taxon>
        <taxon>Pentapetalae</taxon>
        <taxon>rosids</taxon>
        <taxon>malvids</taxon>
        <taxon>Malvales</taxon>
        <taxon>Malvaceae</taxon>
        <taxon>Malvoideae</taxon>
        <taxon>Gossypium</taxon>
    </lineage>
</organism>
<evidence type="ECO:0000313" key="3">
    <source>
        <dbReference type="Proteomes" id="UP000322667"/>
    </source>
</evidence>